<name>A0ABV2DLH6_9HYPH</name>
<dbReference type="EMBL" id="JBEWSZ010000002">
    <property type="protein sequence ID" value="MET2830901.1"/>
    <property type="molecule type" value="Genomic_DNA"/>
</dbReference>
<gene>
    <name evidence="2" type="ORF">ABVQ20_28335</name>
</gene>
<sequence length="74" mass="8391">MQGDWTDPTVYAQMRGYDASEFAAEYLIRNDDFVAECGHLALQGAGAGELIGTRDFVIRWGARFHGHRRRISFI</sequence>
<evidence type="ECO:0000259" key="1">
    <source>
        <dbReference type="Pfam" id="PF20109"/>
    </source>
</evidence>
<comment type="caution">
    <text evidence="2">The sequence shown here is derived from an EMBL/GenBank/DDBJ whole genome shotgun (WGS) entry which is preliminary data.</text>
</comment>
<keyword evidence="3" id="KW-1185">Reference proteome</keyword>
<evidence type="ECO:0000313" key="2">
    <source>
        <dbReference type="EMBL" id="MET2830901.1"/>
    </source>
</evidence>
<accession>A0ABV2DLH6</accession>
<organism evidence="2 3">
    <name type="scientific">Mesorhizobium shangrilense</name>
    <dbReference type="NCBI Taxonomy" id="460060"/>
    <lineage>
        <taxon>Bacteria</taxon>
        <taxon>Pseudomonadati</taxon>
        <taxon>Pseudomonadota</taxon>
        <taxon>Alphaproteobacteria</taxon>
        <taxon>Hyphomicrobiales</taxon>
        <taxon>Phyllobacteriaceae</taxon>
        <taxon>Mesorhizobium</taxon>
    </lineage>
</organism>
<protein>
    <submittedName>
        <fullName evidence="2">DUF6499 domain-containing protein</fullName>
    </submittedName>
</protein>
<reference evidence="2 3" key="1">
    <citation type="submission" date="2024-06" db="EMBL/GenBank/DDBJ databases">
        <authorList>
            <person name="Kim D.-U."/>
        </authorList>
    </citation>
    <scope>NUCLEOTIDE SEQUENCE [LARGE SCALE GENOMIC DNA]</scope>
    <source>
        <strain evidence="2 3">KACC15460</strain>
    </source>
</reference>
<dbReference type="Pfam" id="PF20109">
    <property type="entry name" value="Trans_reg_dom"/>
    <property type="match status" value="1"/>
</dbReference>
<dbReference type="Proteomes" id="UP001548832">
    <property type="component" value="Unassembled WGS sequence"/>
</dbReference>
<dbReference type="InterPro" id="IPR045465">
    <property type="entry name" value="Trans_reg_dom"/>
</dbReference>
<proteinExistence type="predicted"/>
<feature type="domain" description="Transcriptional regulator-like" evidence="1">
    <location>
        <begin position="4"/>
        <end position="65"/>
    </location>
</feature>
<evidence type="ECO:0000313" key="3">
    <source>
        <dbReference type="Proteomes" id="UP001548832"/>
    </source>
</evidence>